<dbReference type="InterPro" id="IPR016068">
    <property type="entry name" value="Translin_N"/>
</dbReference>
<dbReference type="InterPro" id="IPR002848">
    <property type="entry name" value="Translin_fam"/>
</dbReference>
<evidence type="ECO:0000256" key="1">
    <source>
        <dbReference type="ARBA" id="ARBA00004123"/>
    </source>
</evidence>
<comment type="similarity">
    <text evidence="3">Belongs to the translin family.</text>
</comment>
<dbReference type="CDD" id="cd14820">
    <property type="entry name" value="TRAX"/>
    <property type="match status" value="1"/>
</dbReference>
<dbReference type="GO" id="GO:0005737">
    <property type="term" value="C:cytoplasm"/>
    <property type="evidence" value="ECO:0007669"/>
    <property type="project" value="UniProtKB-SubCell"/>
</dbReference>
<protein>
    <recommendedName>
        <fullName evidence="9">Translin-associated protein X</fullName>
    </recommendedName>
</protein>
<organism evidence="7 8">
    <name type="scientific">Fusarium kuroshium</name>
    <dbReference type="NCBI Taxonomy" id="2010991"/>
    <lineage>
        <taxon>Eukaryota</taxon>
        <taxon>Fungi</taxon>
        <taxon>Dikarya</taxon>
        <taxon>Ascomycota</taxon>
        <taxon>Pezizomycotina</taxon>
        <taxon>Sordariomycetes</taxon>
        <taxon>Hypocreomycetidae</taxon>
        <taxon>Hypocreales</taxon>
        <taxon>Nectriaceae</taxon>
        <taxon>Fusarium</taxon>
        <taxon>Fusarium solani species complex</taxon>
    </lineage>
</organism>
<proteinExistence type="inferred from homology"/>
<dbReference type="GO" id="GO:0005634">
    <property type="term" value="C:nucleus"/>
    <property type="evidence" value="ECO:0007669"/>
    <property type="project" value="UniProtKB-SubCell"/>
</dbReference>
<dbReference type="InterPro" id="IPR016069">
    <property type="entry name" value="Translin_C"/>
</dbReference>
<dbReference type="GO" id="GO:0043565">
    <property type="term" value="F:sequence-specific DNA binding"/>
    <property type="evidence" value="ECO:0007669"/>
    <property type="project" value="InterPro"/>
</dbReference>
<dbReference type="PANTHER" id="PTHR10741">
    <property type="entry name" value="TRANSLIN AND TRANSLIN ASSOCIATED PROTEIN X"/>
    <property type="match status" value="1"/>
</dbReference>
<evidence type="ECO:0000256" key="6">
    <source>
        <dbReference type="SAM" id="MobiDB-lite"/>
    </source>
</evidence>
<evidence type="ECO:0000256" key="3">
    <source>
        <dbReference type="ARBA" id="ARBA00005902"/>
    </source>
</evidence>
<feature type="compositionally biased region" description="Basic and acidic residues" evidence="6">
    <location>
        <begin position="240"/>
        <end position="254"/>
    </location>
</feature>
<keyword evidence="8" id="KW-1185">Reference proteome</keyword>
<gene>
    <name evidence="7" type="ORF">CDV36_014393</name>
</gene>
<feature type="region of interest" description="Disordered" evidence="6">
    <location>
        <begin position="1"/>
        <end position="29"/>
    </location>
</feature>
<evidence type="ECO:0000256" key="4">
    <source>
        <dbReference type="ARBA" id="ARBA00022490"/>
    </source>
</evidence>
<comment type="caution">
    <text evidence="7">The sequence shown here is derived from an EMBL/GenBank/DDBJ whole genome shotgun (WGS) entry which is preliminary data.</text>
</comment>
<reference evidence="7 8" key="1">
    <citation type="submission" date="2017-06" db="EMBL/GenBank/DDBJ databases">
        <title>Comparative genomic analysis of Ambrosia Fusariam Clade fungi.</title>
        <authorList>
            <person name="Stajich J.E."/>
            <person name="Carrillo J."/>
            <person name="Kijimoto T."/>
            <person name="Eskalen A."/>
            <person name="O'Donnell K."/>
            <person name="Kasson M."/>
        </authorList>
    </citation>
    <scope>NUCLEOTIDE SEQUENCE [LARGE SCALE GENOMIC DNA]</scope>
    <source>
        <strain evidence="7">UCR3666</strain>
    </source>
</reference>
<dbReference type="Pfam" id="PF01997">
    <property type="entry name" value="Translin"/>
    <property type="match status" value="1"/>
</dbReference>
<dbReference type="Proteomes" id="UP000277212">
    <property type="component" value="Unassembled WGS sequence"/>
</dbReference>
<dbReference type="STRING" id="2010991.A0A3M2RI55"/>
<comment type="subcellular location">
    <subcellularLocation>
        <location evidence="2">Cytoplasm</location>
    </subcellularLocation>
    <subcellularLocation>
        <location evidence="1">Nucleus</location>
    </subcellularLocation>
</comment>
<dbReference type="SUPFAM" id="SSF74784">
    <property type="entry name" value="Translin"/>
    <property type="match status" value="1"/>
</dbReference>
<dbReference type="InterPro" id="IPR036081">
    <property type="entry name" value="Translin_sf"/>
</dbReference>
<feature type="compositionally biased region" description="Basic and acidic residues" evidence="6">
    <location>
        <begin position="1"/>
        <end position="13"/>
    </location>
</feature>
<dbReference type="AlphaFoldDB" id="A0A3M2RI55"/>
<evidence type="ECO:0000256" key="5">
    <source>
        <dbReference type="ARBA" id="ARBA00023242"/>
    </source>
</evidence>
<keyword evidence="4" id="KW-0963">Cytoplasm</keyword>
<dbReference type="Gene3D" id="1.20.58.200">
    <property type="entry name" value="Translin, domain 2"/>
    <property type="match status" value="1"/>
</dbReference>
<dbReference type="OrthoDB" id="31005at2759"/>
<sequence>MSSGVKRDRDGNARAKGSGGYKQQQPRGRFHDMFEGFRDELDEHQDRRERIVKASRDVTAQSKKIIFALQRVKHLNKDFPPNIQQDMDTRLAEIAKMLEGIAPDLQEVNRYRYTSPLRCLEEFVEALSFAHYLRHQKLITPEETQKAMPAGISLTPNDYMYGVFDLFGELMRFATVTTAQTGELAGVEDRNIMGDIQELGCAFEILPDVPTKDWRGKMGAMRQSVKKVEKLGYGLVVRGSERPKGWVPDMKDDAPEPSSP</sequence>
<name>A0A3M2RI55_9HYPO</name>
<accession>A0A3M2RI55</accession>
<evidence type="ECO:0000256" key="2">
    <source>
        <dbReference type="ARBA" id="ARBA00004496"/>
    </source>
</evidence>
<dbReference type="EMBL" id="NKUJ01000453">
    <property type="protein sequence ID" value="RMJ04942.1"/>
    <property type="molecule type" value="Genomic_DNA"/>
</dbReference>
<evidence type="ECO:0000313" key="7">
    <source>
        <dbReference type="EMBL" id="RMJ04942.1"/>
    </source>
</evidence>
<dbReference type="Gene3D" id="1.20.58.190">
    <property type="entry name" value="Translin, domain 1"/>
    <property type="match status" value="1"/>
</dbReference>
<feature type="region of interest" description="Disordered" evidence="6">
    <location>
        <begin position="240"/>
        <end position="260"/>
    </location>
</feature>
<evidence type="ECO:0008006" key="9">
    <source>
        <dbReference type="Google" id="ProtNLM"/>
    </source>
</evidence>
<evidence type="ECO:0000313" key="8">
    <source>
        <dbReference type="Proteomes" id="UP000277212"/>
    </source>
</evidence>
<keyword evidence="5" id="KW-0539">Nucleus</keyword>